<feature type="region of interest" description="Disordered" evidence="1">
    <location>
        <begin position="1"/>
        <end position="21"/>
    </location>
</feature>
<dbReference type="PANTHER" id="PTHR26312:SF222">
    <property type="entry name" value="EXPRESSED PROTEIN"/>
    <property type="match status" value="1"/>
</dbReference>
<dbReference type="PANTHER" id="PTHR26312">
    <property type="entry name" value="TETRATRICOPEPTIDE REPEAT PROTEIN 5"/>
    <property type="match status" value="1"/>
</dbReference>
<sequence>MMLRSSSTPLLASPFPSSSSPRHLASDLHPFSSASPDVLRRSHSDENILDSDCLLRRNDTSRCELHVSLDRASFLSVFNRKPIAEEIEEEEEYGDEESNAASAEWFRFVGEFRSFDLGSSAVSPLYLARGLGIDRVGSGLFNADGYLDAFIGENVRSEVEMQYKAKVEEDPSDPQSLRNYAKFLYQEKRDLRKAEEYYSRAILADSENGEALSQYAKIVWELHHDKEWASSYFQQAVRTAPKDSCVLAAYAGFLWETEEDDGEGDDVGVTYGRAFTPAPLLWI</sequence>
<reference evidence="2 3" key="1">
    <citation type="submission" date="2020-08" db="EMBL/GenBank/DDBJ databases">
        <title>Plant Genome Project.</title>
        <authorList>
            <person name="Zhang R.-G."/>
        </authorList>
    </citation>
    <scope>NUCLEOTIDE SEQUENCE [LARGE SCALE GENOMIC DNA]</scope>
    <source>
        <tissue evidence="2">Rhizome</tissue>
    </source>
</reference>
<dbReference type="AlphaFoldDB" id="A0A8J5GGQ2"/>
<organism evidence="2 3">
    <name type="scientific">Zingiber officinale</name>
    <name type="common">Ginger</name>
    <name type="synonym">Amomum zingiber</name>
    <dbReference type="NCBI Taxonomy" id="94328"/>
    <lineage>
        <taxon>Eukaryota</taxon>
        <taxon>Viridiplantae</taxon>
        <taxon>Streptophyta</taxon>
        <taxon>Embryophyta</taxon>
        <taxon>Tracheophyta</taxon>
        <taxon>Spermatophyta</taxon>
        <taxon>Magnoliopsida</taxon>
        <taxon>Liliopsida</taxon>
        <taxon>Zingiberales</taxon>
        <taxon>Zingiberaceae</taxon>
        <taxon>Zingiber</taxon>
    </lineage>
</organism>
<dbReference type="OrthoDB" id="1926212at2759"/>
<evidence type="ECO:0000313" key="2">
    <source>
        <dbReference type="EMBL" id="KAG6500087.1"/>
    </source>
</evidence>
<evidence type="ECO:0000256" key="1">
    <source>
        <dbReference type="SAM" id="MobiDB-lite"/>
    </source>
</evidence>
<evidence type="ECO:0000313" key="3">
    <source>
        <dbReference type="Proteomes" id="UP000734854"/>
    </source>
</evidence>
<name>A0A8J5GGQ2_ZINOF</name>
<protein>
    <submittedName>
        <fullName evidence="2">Uncharacterized protein</fullName>
    </submittedName>
</protein>
<gene>
    <name evidence="2" type="ORF">ZIOFF_039901</name>
</gene>
<proteinExistence type="predicted"/>
<dbReference type="Proteomes" id="UP000734854">
    <property type="component" value="Unassembled WGS sequence"/>
</dbReference>
<comment type="caution">
    <text evidence="2">The sequence shown here is derived from an EMBL/GenBank/DDBJ whole genome shotgun (WGS) entry which is preliminary data.</text>
</comment>
<accession>A0A8J5GGQ2</accession>
<keyword evidence="3" id="KW-1185">Reference proteome</keyword>
<dbReference type="EMBL" id="JACMSC010000011">
    <property type="protein sequence ID" value="KAG6500087.1"/>
    <property type="molecule type" value="Genomic_DNA"/>
</dbReference>